<comment type="caution">
    <text evidence="6">The sequence shown here is derived from an EMBL/GenBank/DDBJ whole genome shotgun (WGS) entry which is preliminary data.</text>
</comment>
<gene>
    <name evidence="6" type="ORF">LIY65_06755</name>
</gene>
<dbReference type="SUPFAM" id="SSF102215">
    <property type="entry name" value="Creatininase"/>
    <property type="match status" value="1"/>
</dbReference>
<sequence length="252" mass="27677">MYLAHLNWQQAKRAFAKDDLVAIIPIGSTEQHGPVGPLGTDFLIPDYFAKQIEKRTEVLIVPTVPFGIATHHVEFSGTIDIGFDGLYAVIKGIVDGLSRHGVKKFVFLNGHGGNTPALDKVALEANKKGCLCAQIDWWSLAPMLNPEWKGGHGDGQEVSMIMAIDENLINKDDLMETKVNHLSDKLKNIHLNAVDFKGATIKVIRSVDKVVNSGGYGGSDSYSANKQWGEDMKVALLDYIVDFVNEFKSVKL</sequence>
<dbReference type="Proteomes" id="UP001198190">
    <property type="component" value="Unassembled WGS sequence"/>
</dbReference>
<reference evidence="6" key="1">
    <citation type="submission" date="2021-10" db="EMBL/GenBank/DDBJ databases">
        <title>Collection of gut derived symbiotic bacterial strains cultured from healthy donors.</title>
        <authorList>
            <person name="Lin H."/>
            <person name="Littmann E."/>
            <person name="Claire K."/>
            <person name="Pamer E."/>
        </authorList>
    </citation>
    <scope>NUCLEOTIDE SEQUENCE</scope>
    <source>
        <strain evidence="6">MSK.7.16</strain>
    </source>
</reference>
<dbReference type="Pfam" id="PF02633">
    <property type="entry name" value="Creatininase"/>
    <property type="match status" value="1"/>
</dbReference>
<comment type="cofactor">
    <cofactor evidence="1">
        <name>Zn(2+)</name>
        <dbReference type="ChEBI" id="CHEBI:29105"/>
    </cofactor>
</comment>
<dbReference type="PANTHER" id="PTHR35005:SF1">
    <property type="entry name" value="2-AMINO-5-FORMYLAMINO-6-RIBOSYLAMINOPYRIMIDIN-4(3H)-ONE 5'-MONOPHOSPHATE DEFORMYLASE"/>
    <property type="match status" value="1"/>
</dbReference>
<dbReference type="PANTHER" id="PTHR35005">
    <property type="entry name" value="3-DEHYDRO-SCYLLO-INOSOSE HYDROLASE"/>
    <property type="match status" value="1"/>
</dbReference>
<dbReference type="EMBL" id="JAJCGD010000015">
    <property type="protein sequence ID" value="MCB6828394.1"/>
    <property type="molecule type" value="Genomic_DNA"/>
</dbReference>
<dbReference type="GO" id="GO:0016811">
    <property type="term" value="F:hydrolase activity, acting on carbon-nitrogen (but not peptide) bonds, in linear amides"/>
    <property type="evidence" value="ECO:0007669"/>
    <property type="project" value="TreeGrafter"/>
</dbReference>
<dbReference type="GO" id="GO:0009231">
    <property type="term" value="P:riboflavin biosynthetic process"/>
    <property type="evidence" value="ECO:0007669"/>
    <property type="project" value="TreeGrafter"/>
</dbReference>
<dbReference type="AlphaFoldDB" id="A0AAW4U1I7"/>
<evidence type="ECO:0000256" key="4">
    <source>
        <dbReference type="ARBA" id="ARBA00022833"/>
    </source>
</evidence>
<organism evidence="6 7">
    <name type="scientific">Megamonas funiformis</name>
    <dbReference type="NCBI Taxonomy" id="437897"/>
    <lineage>
        <taxon>Bacteria</taxon>
        <taxon>Bacillati</taxon>
        <taxon>Bacillota</taxon>
        <taxon>Negativicutes</taxon>
        <taxon>Selenomonadales</taxon>
        <taxon>Selenomonadaceae</taxon>
        <taxon>Megamonas</taxon>
    </lineage>
</organism>
<evidence type="ECO:0000256" key="3">
    <source>
        <dbReference type="ARBA" id="ARBA00022801"/>
    </source>
</evidence>
<dbReference type="InterPro" id="IPR024087">
    <property type="entry name" value="Creatininase-like_sf"/>
</dbReference>
<dbReference type="RefSeq" id="WP_008537698.1">
    <property type="nucleotide sequence ID" value="NZ_CATXHE010000012.1"/>
</dbReference>
<dbReference type="InterPro" id="IPR003785">
    <property type="entry name" value="Creatininase/forma_Hydrolase"/>
</dbReference>
<name>A0AAW4U1I7_9FIRM</name>
<dbReference type="GO" id="GO:0046872">
    <property type="term" value="F:metal ion binding"/>
    <property type="evidence" value="ECO:0007669"/>
    <property type="project" value="UniProtKB-KW"/>
</dbReference>
<keyword evidence="4" id="KW-0862">Zinc</keyword>
<accession>A0AAW4U1I7</accession>
<evidence type="ECO:0000256" key="5">
    <source>
        <dbReference type="ARBA" id="ARBA00024029"/>
    </source>
</evidence>
<evidence type="ECO:0000313" key="7">
    <source>
        <dbReference type="Proteomes" id="UP001198190"/>
    </source>
</evidence>
<evidence type="ECO:0000256" key="1">
    <source>
        <dbReference type="ARBA" id="ARBA00001947"/>
    </source>
</evidence>
<comment type="similarity">
    <text evidence="5">Belongs to the creatininase superfamily.</text>
</comment>
<evidence type="ECO:0000313" key="6">
    <source>
        <dbReference type="EMBL" id="MCB6828394.1"/>
    </source>
</evidence>
<dbReference type="Gene3D" id="3.40.50.10310">
    <property type="entry name" value="Creatininase"/>
    <property type="match status" value="1"/>
</dbReference>
<keyword evidence="3" id="KW-0378">Hydrolase</keyword>
<dbReference type="GeneID" id="62778806"/>
<keyword evidence="2" id="KW-0479">Metal-binding</keyword>
<evidence type="ECO:0000256" key="2">
    <source>
        <dbReference type="ARBA" id="ARBA00022723"/>
    </source>
</evidence>
<proteinExistence type="inferred from homology"/>
<protein>
    <submittedName>
        <fullName evidence="6">Creatininase family protein</fullName>
    </submittedName>
</protein>